<dbReference type="PRINTS" id="PR00111">
    <property type="entry name" value="ABHYDROLASE"/>
</dbReference>
<dbReference type="Pfam" id="PF12697">
    <property type="entry name" value="Abhydrolase_6"/>
    <property type="match status" value="1"/>
</dbReference>
<dbReference type="EMBL" id="SSWX01000034">
    <property type="protein sequence ID" value="THJ30778.1"/>
    <property type="molecule type" value="Genomic_DNA"/>
</dbReference>
<name>A0A4S5BM46_9BURK</name>
<dbReference type="PANTHER" id="PTHR43798">
    <property type="entry name" value="MONOACYLGLYCEROL LIPASE"/>
    <property type="match status" value="1"/>
</dbReference>
<gene>
    <name evidence="2" type="ORF">E8K88_17065</name>
</gene>
<dbReference type="Gene3D" id="3.40.50.1820">
    <property type="entry name" value="alpha/beta hydrolase"/>
    <property type="match status" value="1"/>
</dbReference>
<reference evidence="2 3" key="1">
    <citation type="submission" date="2019-04" db="EMBL/GenBank/DDBJ databases">
        <title>Lampropedia sp YIM MLB12 draf genome.</title>
        <authorList>
            <person name="Wang Y.-X."/>
        </authorList>
    </citation>
    <scope>NUCLEOTIDE SEQUENCE [LARGE SCALE GENOMIC DNA]</scope>
    <source>
        <strain evidence="2 3">YIM MLB12</strain>
    </source>
</reference>
<protein>
    <submittedName>
        <fullName evidence="2">Alpha/beta fold hydrolase</fullName>
    </submittedName>
</protein>
<evidence type="ECO:0000259" key="1">
    <source>
        <dbReference type="Pfam" id="PF12697"/>
    </source>
</evidence>
<proteinExistence type="predicted"/>
<comment type="caution">
    <text evidence="2">The sequence shown here is derived from an EMBL/GenBank/DDBJ whole genome shotgun (WGS) entry which is preliminary data.</text>
</comment>
<dbReference type="InterPro" id="IPR050266">
    <property type="entry name" value="AB_hydrolase_sf"/>
</dbReference>
<dbReference type="Proteomes" id="UP000306236">
    <property type="component" value="Unassembled WGS sequence"/>
</dbReference>
<sequence>MHFATPSAHDLQAMTDATTAPALRTLPSVMIPGLACSPRLFAPQLSTLWQFGPVTIANTLQHNRIADMAKAILDQAPAQFVLLGLSMGGYIALEIMRQAPERVIGLCIMNSSARADTAESQKNRQRLMALAVEGRLQLATEMNFPRSVHPAHRHDKDLLATVLAMAKETGVASYIQQQEAILHRIDSLPWLAAITCPTLIMVGDQDQLTPLPLAQELSQGIAGSKLRILANCGHLSTLEQAEQVNRALQQWLSKLQTA</sequence>
<evidence type="ECO:0000313" key="2">
    <source>
        <dbReference type="EMBL" id="THJ30778.1"/>
    </source>
</evidence>
<feature type="domain" description="AB hydrolase-1" evidence="1">
    <location>
        <begin position="59"/>
        <end position="247"/>
    </location>
</feature>
<dbReference type="AlphaFoldDB" id="A0A4S5BM46"/>
<accession>A0A4S5BM46</accession>
<dbReference type="InterPro" id="IPR000073">
    <property type="entry name" value="AB_hydrolase_1"/>
</dbReference>
<dbReference type="PANTHER" id="PTHR43798:SF29">
    <property type="entry name" value="AB HYDROLASE-1 DOMAIN-CONTAINING PROTEIN"/>
    <property type="match status" value="1"/>
</dbReference>
<organism evidence="2 3">
    <name type="scientific">Lampropedia aestuarii</name>
    <dbReference type="NCBI Taxonomy" id="2562762"/>
    <lineage>
        <taxon>Bacteria</taxon>
        <taxon>Pseudomonadati</taxon>
        <taxon>Pseudomonadota</taxon>
        <taxon>Betaproteobacteria</taxon>
        <taxon>Burkholderiales</taxon>
        <taxon>Comamonadaceae</taxon>
        <taxon>Lampropedia</taxon>
    </lineage>
</organism>
<dbReference type="OrthoDB" id="2086224at2"/>
<dbReference type="SUPFAM" id="SSF53474">
    <property type="entry name" value="alpha/beta-Hydrolases"/>
    <property type="match status" value="1"/>
</dbReference>
<dbReference type="GO" id="GO:0016787">
    <property type="term" value="F:hydrolase activity"/>
    <property type="evidence" value="ECO:0007669"/>
    <property type="project" value="UniProtKB-KW"/>
</dbReference>
<keyword evidence="2" id="KW-0378">Hydrolase</keyword>
<evidence type="ECO:0000313" key="3">
    <source>
        <dbReference type="Proteomes" id="UP000306236"/>
    </source>
</evidence>
<keyword evidence="3" id="KW-1185">Reference proteome</keyword>
<dbReference type="InterPro" id="IPR029058">
    <property type="entry name" value="AB_hydrolase_fold"/>
</dbReference>